<keyword evidence="3 5" id="KW-1015">Disulfide bond</keyword>
<dbReference type="PROSITE" id="PS01209">
    <property type="entry name" value="LDLRA_1"/>
    <property type="match status" value="1"/>
</dbReference>
<dbReference type="PROSITE" id="PS50068">
    <property type="entry name" value="LDLRA_2"/>
    <property type="match status" value="1"/>
</dbReference>
<dbReference type="InterPro" id="IPR036857">
    <property type="entry name" value="Thyroglobulin_1_sf"/>
</dbReference>
<dbReference type="InterPro" id="IPR000716">
    <property type="entry name" value="Thyroglobulin_1"/>
</dbReference>
<feature type="disulfide bond" evidence="5">
    <location>
        <begin position="134"/>
        <end position="146"/>
    </location>
</feature>
<keyword evidence="7" id="KW-0812">Transmembrane</keyword>
<dbReference type="RefSeq" id="XP_038052048.1">
    <property type="nucleotide sequence ID" value="XM_038196120.1"/>
</dbReference>
<reference evidence="9" key="1">
    <citation type="submission" date="2022-11" db="UniProtKB">
        <authorList>
            <consortium name="EnsemblMetazoa"/>
        </authorList>
    </citation>
    <scope>IDENTIFICATION</scope>
</reference>
<dbReference type="CDD" id="cd00191">
    <property type="entry name" value="TY"/>
    <property type="match status" value="1"/>
</dbReference>
<protein>
    <recommendedName>
        <fullName evidence="8">Thyroglobulin type-1 domain-containing protein</fullName>
    </recommendedName>
</protein>
<dbReference type="SUPFAM" id="SSF57424">
    <property type="entry name" value="LDL receptor-like module"/>
    <property type="match status" value="1"/>
</dbReference>
<dbReference type="EnsemblMetazoa" id="XM_038196120.1">
    <property type="protein sequence ID" value="XP_038052048.1"/>
    <property type="gene ID" value="LOC119724849"/>
</dbReference>
<evidence type="ECO:0000256" key="4">
    <source>
        <dbReference type="ARBA" id="ARBA00023180"/>
    </source>
</evidence>
<feature type="domain" description="Thyroglobulin type-1" evidence="8">
    <location>
        <begin position="176"/>
        <end position="246"/>
    </location>
</feature>
<dbReference type="PROSITE" id="PS00484">
    <property type="entry name" value="THYROGLOBULIN_1_1"/>
    <property type="match status" value="1"/>
</dbReference>
<dbReference type="FunFam" id="4.10.400.10:FF:000034">
    <property type="entry name" value="Low-density lipoprotein receptor-related protein 2"/>
    <property type="match status" value="1"/>
</dbReference>
<dbReference type="AlphaFoldDB" id="A0A913ZJT5"/>
<evidence type="ECO:0000256" key="2">
    <source>
        <dbReference type="ARBA" id="ARBA00022737"/>
    </source>
</evidence>
<feature type="disulfide bond" evidence="6">
    <location>
        <begin position="212"/>
        <end position="219"/>
    </location>
</feature>
<keyword evidence="7" id="KW-0472">Membrane</keyword>
<feature type="transmembrane region" description="Helical" evidence="7">
    <location>
        <begin position="89"/>
        <end position="112"/>
    </location>
</feature>
<evidence type="ECO:0000256" key="6">
    <source>
        <dbReference type="PROSITE-ProRule" id="PRU00500"/>
    </source>
</evidence>
<dbReference type="InterPro" id="IPR002172">
    <property type="entry name" value="LDrepeatLR_classA_rpt"/>
</dbReference>
<dbReference type="PROSITE" id="PS51162">
    <property type="entry name" value="THYROGLOBULIN_1_2"/>
    <property type="match status" value="1"/>
</dbReference>
<dbReference type="SMART" id="SM00192">
    <property type="entry name" value="LDLa"/>
    <property type="match status" value="1"/>
</dbReference>
<dbReference type="Gene3D" id="4.10.400.10">
    <property type="entry name" value="Low-density Lipoprotein Receptor"/>
    <property type="match status" value="1"/>
</dbReference>
<dbReference type="GeneID" id="119724849"/>
<dbReference type="Proteomes" id="UP000887568">
    <property type="component" value="Unplaced"/>
</dbReference>
<feature type="disulfide bond" evidence="5">
    <location>
        <begin position="153"/>
        <end position="168"/>
    </location>
</feature>
<dbReference type="Pfam" id="PF00086">
    <property type="entry name" value="Thyroglobulin_1"/>
    <property type="match status" value="1"/>
</dbReference>
<evidence type="ECO:0000256" key="7">
    <source>
        <dbReference type="SAM" id="Phobius"/>
    </source>
</evidence>
<dbReference type="SUPFAM" id="SSF57610">
    <property type="entry name" value="Thyroglobulin type-1 domain"/>
    <property type="match status" value="1"/>
</dbReference>
<dbReference type="Gene3D" id="4.10.800.10">
    <property type="entry name" value="Thyroglobulin type-1"/>
    <property type="match status" value="1"/>
</dbReference>
<evidence type="ECO:0000313" key="9">
    <source>
        <dbReference type="EnsemblMetazoa" id="XP_038052048.1"/>
    </source>
</evidence>
<keyword evidence="4" id="KW-0325">Glycoprotein</keyword>
<keyword evidence="2" id="KW-0677">Repeat</keyword>
<accession>A0A913ZJT5</accession>
<evidence type="ECO:0000259" key="8">
    <source>
        <dbReference type="PROSITE" id="PS51162"/>
    </source>
</evidence>
<evidence type="ECO:0000256" key="1">
    <source>
        <dbReference type="ARBA" id="ARBA00022729"/>
    </source>
</evidence>
<keyword evidence="10" id="KW-1185">Reference proteome</keyword>
<evidence type="ECO:0000256" key="3">
    <source>
        <dbReference type="ARBA" id="ARBA00023157"/>
    </source>
</evidence>
<evidence type="ECO:0000256" key="5">
    <source>
        <dbReference type="PROSITE-ProRule" id="PRU00124"/>
    </source>
</evidence>
<evidence type="ECO:0000313" key="10">
    <source>
        <dbReference type="Proteomes" id="UP000887568"/>
    </source>
</evidence>
<dbReference type="CDD" id="cd00112">
    <property type="entry name" value="LDLa"/>
    <property type="match status" value="1"/>
</dbReference>
<dbReference type="InterPro" id="IPR036055">
    <property type="entry name" value="LDL_receptor-like_sf"/>
</dbReference>
<sequence>MYSWSYDPNYVTITMGTNQQETKKQKVKLPSKYEPVVFTPSDEEDREAMELAYALSLPRSRVESNDSVDLRNTTHSLKRQLRIMWCKKALVGLVVALLMAAGVTVALILVLGKESSHARGVNSTVSTTKIYRECTSTEFTCWPGECIPDRWRCDDRVDCSNEADERNCDNITVTPPRSCQAWKDEFQIKCPPSGCPFYPICTPTGHWNPVQCTVDNASCWCVDWATGTTVPGSFVKDAEKDGRPFCEMKPA</sequence>
<keyword evidence="7" id="KW-1133">Transmembrane helix</keyword>
<name>A0A913ZJT5_PATMI</name>
<feature type="disulfide bond" evidence="5">
    <location>
        <begin position="141"/>
        <end position="159"/>
    </location>
</feature>
<dbReference type="InterPro" id="IPR023415">
    <property type="entry name" value="LDLR_class-A_CS"/>
</dbReference>
<dbReference type="OMA" id="SCWCVDW"/>
<dbReference type="OrthoDB" id="664115at2759"/>
<keyword evidence="1" id="KW-0732">Signal</keyword>
<comment type="caution">
    <text evidence="6">Lacks conserved residue(s) required for the propagation of feature annotation.</text>
</comment>
<dbReference type="SMART" id="SM00211">
    <property type="entry name" value="TY"/>
    <property type="match status" value="1"/>
</dbReference>
<dbReference type="Pfam" id="PF00057">
    <property type="entry name" value="Ldl_recept_a"/>
    <property type="match status" value="1"/>
</dbReference>
<proteinExistence type="predicted"/>
<organism evidence="9 10">
    <name type="scientific">Patiria miniata</name>
    <name type="common">Bat star</name>
    <name type="synonym">Asterina miniata</name>
    <dbReference type="NCBI Taxonomy" id="46514"/>
    <lineage>
        <taxon>Eukaryota</taxon>
        <taxon>Metazoa</taxon>
        <taxon>Echinodermata</taxon>
        <taxon>Eleutherozoa</taxon>
        <taxon>Asterozoa</taxon>
        <taxon>Asteroidea</taxon>
        <taxon>Valvatacea</taxon>
        <taxon>Valvatida</taxon>
        <taxon>Asterinidae</taxon>
        <taxon>Patiria</taxon>
    </lineage>
</organism>